<dbReference type="Proteomes" id="UP000657918">
    <property type="component" value="Chromosome 16"/>
</dbReference>
<dbReference type="EMBL" id="JADGMS010000016">
    <property type="protein sequence ID" value="KAF9666257.1"/>
    <property type="molecule type" value="Genomic_DNA"/>
</dbReference>
<evidence type="ECO:0000313" key="1">
    <source>
        <dbReference type="EMBL" id="KAF9666257.1"/>
    </source>
</evidence>
<keyword evidence="2" id="KW-1185">Reference proteome</keyword>
<proteinExistence type="predicted"/>
<name>A0A835J7X5_9ROSI</name>
<accession>A0A835J7X5</accession>
<organism evidence="1 2">
    <name type="scientific">Salix dunnii</name>
    <dbReference type="NCBI Taxonomy" id="1413687"/>
    <lineage>
        <taxon>Eukaryota</taxon>
        <taxon>Viridiplantae</taxon>
        <taxon>Streptophyta</taxon>
        <taxon>Embryophyta</taxon>
        <taxon>Tracheophyta</taxon>
        <taxon>Spermatophyta</taxon>
        <taxon>Magnoliopsida</taxon>
        <taxon>eudicotyledons</taxon>
        <taxon>Gunneridae</taxon>
        <taxon>Pentapetalae</taxon>
        <taxon>rosids</taxon>
        <taxon>fabids</taxon>
        <taxon>Malpighiales</taxon>
        <taxon>Salicaceae</taxon>
        <taxon>Saliceae</taxon>
        <taxon>Salix</taxon>
    </lineage>
</organism>
<comment type="caution">
    <text evidence="1">The sequence shown here is derived from an EMBL/GenBank/DDBJ whole genome shotgun (WGS) entry which is preliminary data.</text>
</comment>
<gene>
    <name evidence="1" type="ORF">SADUNF_Sadunf16G0210800</name>
</gene>
<sequence>MVFTSLVRSSKNRFLECFVSKARDKLLTRKRKGLIPYIHKASIYHNHAFCRSKVRNVSRLWLIEKVEHRSKIYKDALYNELEFQQQALMIPQQALNNSPEVTE</sequence>
<evidence type="ECO:0000313" key="2">
    <source>
        <dbReference type="Proteomes" id="UP000657918"/>
    </source>
</evidence>
<protein>
    <recommendedName>
        <fullName evidence="3">Ribosomal protein L20</fullName>
    </recommendedName>
</protein>
<evidence type="ECO:0008006" key="3">
    <source>
        <dbReference type="Google" id="ProtNLM"/>
    </source>
</evidence>
<dbReference type="AlphaFoldDB" id="A0A835J7X5"/>
<reference evidence="1 2" key="1">
    <citation type="submission" date="2020-10" db="EMBL/GenBank/DDBJ databases">
        <title>Plant Genome Project.</title>
        <authorList>
            <person name="Zhang R.-G."/>
        </authorList>
    </citation>
    <scope>NUCLEOTIDE SEQUENCE [LARGE SCALE GENOMIC DNA]</scope>
    <source>
        <strain evidence="1">FAFU-HL-1</strain>
        <tissue evidence="1">Leaf</tissue>
    </source>
</reference>